<sequence length="112" mass="12980">MTEQQIIVTLATKVMGWELLANDGLGWTGQRPDGVFVYEWNWNPLEDLNHAFQVVDKLLMIDKLLSHFYIFELFGSEVGWVAIFKLIDGNLNYPKMFEATGKLRKEPYAKLL</sequence>
<dbReference type="InterPro" id="IPR041270">
    <property type="entry name" value="Phage_ABA_S"/>
</dbReference>
<feature type="domain" description="Phage ABA sandwich" evidence="1">
    <location>
        <begin position="10"/>
        <end position="60"/>
    </location>
</feature>
<dbReference type="AlphaFoldDB" id="A0AAP3DM67"/>
<name>A0AAP3DM67_BRELA</name>
<accession>A0AAP3DM67</accession>
<comment type="caution">
    <text evidence="2">The sequence shown here is derived from an EMBL/GenBank/DDBJ whole genome shotgun (WGS) entry which is preliminary data.</text>
</comment>
<organism evidence="2 3">
    <name type="scientific">Brevibacillus laterosporus</name>
    <name type="common">Bacillus laterosporus</name>
    <dbReference type="NCBI Taxonomy" id="1465"/>
    <lineage>
        <taxon>Bacteria</taxon>
        <taxon>Bacillati</taxon>
        <taxon>Bacillota</taxon>
        <taxon>Bacilli</taxon>
        <taxon>Bacillales</taxon>
        <taxon>Paenibacillaceae</taxon>
        <taxon>Brevibacillus</taxon>
    </lineage>
</organism>
<dbReference type="EMBL" id="JAPTNE010000043">
    <property type="protein sequence ID" value="MCZ0809795.1"/>
    <property type="molecule type" value="Genomic_DNA"/>
</dbReference>
<gene>
    <name evidence="2" type="ORF">O0554_23305</name>
</gene>
<evidence type="ECO:0000313" key="2">
    <source>
        <dbReference type="EMBL" id="MCZ0809795.1"/>
    </source>
</evidence>
<evidence type="ECO:0000313" key="3">
    <source>
        <dbReference type="Proteomes" id="UP001077662"/>
    </source>
</evidence>
<evidence type="ECO:0000259" key="1">
    <source>
        <dbReference type="Pfam" id="PF18066"/>
    </source>
</evidence>
<dbReference type="Proteomes" id="UP001077662">
    <property type="component" value="Unassembled WGS sequence"/>
</dbReference>
<protein>
    <recommendedName>
        <fullName evidence="1">Phage ABA sandwich domain-containing protein</fullName>
    </recommendedName>
</protein>
<proteinExistence type="predicted"/>
<reference evidence="2" key="1">
    <citation type="submission" date="2022-09" db="EMBL/GenBank/DDBJ databases">
        <title>Genome analysis and characterization of larvicidal activity of Brevibacillus strains.</title>
        <authorList>
            <person name="Patrusheva E.V."/>
            <person name="Izotova A.O."/>
            <person name="Toshchakov S.V."/>
            <person name="Sineoky S.P."/>
        </authorList>
    </citation>
    <scope>NUCLEOTIDE SEQUENCE</scope>
    <source>
        <strain evidence="2">VKPM_B-13247</strain>
    </source>
</reference>
<dbReference type="Pfam" id="PF18066">
    <property type="entry name" value="Phage_ABA_S"/>
    <property type="match status" value="1"/>
</dbReference>
<dbReference type="RefSeq" id="WP_258434731.1">
    <property type="nucleotide sequence ID" value="NZ_JANSGW010000043.1"/>
</dbReference>